<dbReference type="EMBL" id="CAXLJM020000025">
    <property type="protein sequence ID" value="CAL8092020.1"/>
    <property type="molecule type" value="Genomic_DNA"/>
</dbReference>
<dbReference type="InterPro" id="IPR010492">
    <property type="entry name" value="GINS_Psf3"/>
</dbReference>
<sequence>MTSKDLRTAYNPNYFSIESILASQTLVPCRTEMRLPKFGFLVPDCNSEDLPVGTDLELPIWAARVLCRPRRIYVSVDIPPGFKETHREVVEEDPTAATVDLKKVNVNYYEAGHMCTSLFHHDAGELAEMLPEVLQQRILCIGSAIGATVERNSPLNQDRMDILEEKLFKDAKDCNESLEDWLQPFGVPPEIEAELRRPPPPPPSPPKQVTHHHQQYPHRHTHQLPPAPAHSQLPPPIYGNPYAHLQQSGSTSPYGTMSMSSHQGLGMPQNIAHQQIHGQIQSHNNQGQYPHHSHNMYMK</sequence>
<dbReference type="PANTHER" id="PTHR22768">
    <property type="entry name" value="DNA REPLICATION COMPLEX GINS PROTEIN PSF3"/>
    <property type="match status" value="1"/>
</dbReference>
<comment type="similarity">
    <text evidence="1">Belongs to the GINS3/PSF3 family.</text>
</comment>
<proteinExistence type="inferred from homology"/>
<dbReference type="Proteomes" id="UP001642540">
    <property type="component" value="Unassembled WGS sequence"/>
</dbReference>
<feature type="compositionally biased region" description="Basic residues" evidence="2">
    <location>
        <begin position="209"/>
        <end position="222"/>
    </location>
</feature>
<dbReference type="InterPro" id="IPR036224">
    <property type="entry name" value="GINS_bundle-like_dom_sf"/>
</dbReference>
<evidence type="ECO:0000259" key="3">
    <source>
        <dbReference type="Pfam" id="PF22466"/>
    </source>
</evidence>
<reference evidence="4 5" key="1">
    <citation type="submission" date="2024-08" db="EMBL/GenBank/DDBJ databases">
        <authorList>
            <person name="Cucini C."/>
            <person name="Frati F."/>
        </authorList>
    </citation>
    <scope>NUCLEOTIDE SEQUENCE [LARGE SCALE GENOMIC DNA]</scope>
</reference>
<keyword evidence="1" id="KW-0235">DNA replication</keyword>
<gene>
    <name evidence="4" type="ORF">ODALV1_LOCUS8092</name>
</gene>
<dbReference type="PANTHER" id="PTHR22768:SF0">
    <property type="entry name" value="DNA REPLICATION COMPLEX GINS PROTEIN PSF3"/>
    <property type="match status" value="1"/>
</dbReference>
<dbReference type="SUPFAM" id="SSF158573">
    <property type="entry name" value="GINS helical bundle-like"/>
    <property type="match status" value="1"/>
</dbReference>
<dbReference type="InterPro" id="IPR038437">
    <property type="entry name" value="GINS_Psf3_sf"/>
</dbReference>
<evidence type="ECO:0000313" key="5">
    <source>
        <dbReference type="Proteomes" id="UP001642540"/>
    </source>
</evidence>
<evidence type="ECO:0000256" key="2">
    <source>
        <dbReference type="SAM" id="MobiDB-lite"/>
    </source>
</evidence>
<dbReference type="SUPFAM" id="SSF160059">
    <property type="entry name" value="PriA/YqbF domain"/>
    <property type="match status" value="1"/>
</dbReference>
<dbReference type="InterPro" id="IPR055221">
    <property type="entry name" value="PSF3_N"/>
</dbReference>
<evidence type="ECO:0000256" key="1">
    <source>
        <dbReference type="RuleBase" id="RU367161"/>
    </source>
</evidence>
<dbReference type="Pfam" id="PF22466">
    <property type="entry name" value="PSF3_N"/>
    <property type="match status" value="1"/>
</dbReference>
<comment type="caution">
    <text evidence="4">The sequence shown here is derived from an EMBL/GenBank/DDBJ whole genome shotgun (WGS) entry which is preliminary data.</text>
</comment>
<comment type="function">
    <text evidence="1">The GINS complex plays an essential role in the initiation of DNA replication.</text>
</comment>
<organism evidence="4 5">
    <name type="scientific">Orchesella dallaii</name>
    <dbReference type="NCBI Taxonomy" id="48710"/>
    <lineage>
        <taxon>Eukaryota</taxon>
        <taxon>Metazoa</taxon>
        <taxon>Ecdysozoa</taxon>
        <taxon>Arthropoda</taxon>
        <taxon>Hexapoda</taxon>
        <taxon>Collembola</taxon>
        <taxon>Entomobryomorpha</taxon>
        <taxon>Entomobryoidea</taxon>
        <taxon>Orchesellidae</taxon>
        <taxon>Orchesellinae</taxon>
        <taxon>Orchesella</taxon>
    </lineage>
</organism>
<accession>A0ABP1Q7A7</accession>
<dbReference type="CDD" id="cd11713">
    <property type="entry name" value="GINS_A_psf3"/>
    <property type="match status" value="1"/>
</dbReference>
<comment type="subunit">
    <text evidence="1">Component of the GINS complex.</text>
</comment>
<protein>
    <recommendedName>
        <fullName evidence="1">DNA replication complex GINS protein PSF3</fullName>
    </recommendedName>
</protein>
<keyword evidence="5" id="KW-1185">Reference proteome</keyword>
<feature type="region of interest" description="Disordered" evidence="2">
    <location>
        <begin position="191"/>
        <end position="241"/>
    </location>
</feature>
<keyword evidence="1" id="KW-0539">Nucleus</keyword>
<name>A0ABP1Q7A7_9HEXA</name>
<feature type="compositionally biased region" description="Pro residues" evidence="2">
    <location>
        <begin position="225"/>
        <end position="238"/>
    </location>
</feature>
<feature type="domain" description="DNA replication complex GINS protein PSF3 N-terminal" evidence="3">
    <location>
        <begin position="15"/>
        <end position="67"/>
    </location>
</feature>
<dbReference type="CDD" id="cd21693">
    <property type="entry name" value="GINS_B_Psf3"/>
    <property type="match status" value="1"/>
</dbReference>
<evidence type="ECO:0000313" key="4">
    <source>
        <dbReference type="EMBL" id="CAL8092020.1"/>
    </source>
</evidence>
<dbReference type="Gene3D" id="1.20.58.2050">
    <property type="match status" value="1"/>
</dbReference>
<comment type="subcellular location">
    <subcellularLocation>
        <location evidence="1">Nucleus</location>
    </subcellularLocation>
</comment>